<protein>
    <submittedName>
        <fullName evidence="1">Uncharacterized protein</fullName>
    </submittedName>
</protein>
<accession>A0AAV4S7M3</accession>
<name>A0AAV4S7M3_CAEEX</name>
<dbReference type="Proteomes" id="UP001054945">
    <property type="component" value="Unassembled WGS sequence"/>
</dbReference>
<dbReference type="AlphaFoldDB" id="A0AAV4S7M3"/>
<gene>
    <name evidence="1" type="ORF">CEXT_403001</name>
</gene>
<evidence type="ECO:0000313" key="2">
    <source>
        <dbReference type="Proteomes" id="UP001054945"/>
    </source>
</evidence>
<evidence type="ECO:0000313" key="1">
    <source>
        <dbReference type="EMBL" id="GIY29061.1"/>
    </source>
</evidence>
<sequence length="101" mass="11250">MNRRRPRIIEAWVEGFSGRSSSNPSTDGSIGFMLRFGHFTFAWLSDLTAAHGHIKAASEERRPYGDLAAGRPNWGAFRHSPALIGYAWRHLVMSASFSAKT</sequence>
<reference evidence="1 2" key="1">
    <citation type="submission" date="2021-06" db="EMBL/GenBank/DDBJ databases">
        <title>Caerostris extrusa draft genome.</title>
        <authorList>
            <person name="Kono N."/>
            <person name="Arakawa K."/>
        </authorList>
    </citation>
    <scope>NUCLEOTIDE SEQUENCE [LARGE SCALE GENOMIC DNA]</scope>
</reference>
<comment type="caution">
    <text evidence="1">The sequence shown here is derived from an EMBL/GenBank/DDBJ whole genome shotgun (WGS) entry which is preliminary data.</text>
</comment>
<dbReference type="EMBL" id="BPLR01009018">
    <property type="protein sequence ID" value="GIY29061.1"/>
    <property type="molecule type" value="Genomic_DNA"/>
</dbReference>
<keyword evidence="2" id="KW-1185">Reference proteome</keyword>
<proteinExistence type="predicted"/>
<organism evidence="1 2">
    <name type="scientific">Caerostris extrusa</name>
    <name type="common">Bark spider</name>
    <name type="synonym">Caerostris bankana</name>
    <dbReference type="NCBI Taxonomy" id="172846"/>
    <lineage>
        <taxon>Eukaryota</taxon>
        <taxon>Metazoa</taxon>
        <taxon>Ecdysozoa</taxon>
        <taxon>Arthropoda</taxon>
        <taxon>Chelicerata</taxon>
        <taxon>Arachnida</taxon>
        <taxon>Araneae</taxon>
        <taxon>Araneomorphae</taxon>
        <taxon>Entelegynae</taxon>
        <taxon>Araneoidea</taxon>
        <taxon>Araneidae</taxon>
        <taxon>Caerostris</taxon>
    </lineage>
</organism>